<sequence>MSHLFKVADKYLYDKSIGGYRVNTNFNEVKTDLGRMFGFVYGHKEND</sequence>
<dbReference type="RefSeq" id="WP_224038285.1">
    <property type="nucleotide sequence ID" value="NZ_AP024849.1"/>
</dbReference>
<name>A0ABM7T2S5_9CLOT</name>
<dbReference type="Gene3D" id="1.50.10.10">
    <property type="match status" value="1"/>
</dbReference>
<gene>
    <name evidence="1" type="ORF">psyc5s11_16240</name>
</gene>
<evidence type="ECO:0000313" key="1">
    <source>
        <dbReference type="EMBL" id="BCZ45557.1"/>
    </source>
</evidence>
<dbReference type="EMBL" id="AP024849">
    <property type="protein sequence ID" value="BCZ45557.1"/>
    <property type="molecule type" value="Genomic_DNA"/>
</dbReference>
<accession>A0ABM7T2S5</accession>
<reference evidence="2" key="1">
    <citation type="submission" date="2021-07" db="EMBL/GenBank/DDBJ databases">
        <title>Complete genome sequencing of a Clostridium isolate.</title>
        <authorList>
            <person name="Ueki A."/>
            <person name="Tonouchi A."/>
        </authorList>
    </citation>
    <scope>NUCLEOTIDE SEQUENCE [LARGE SCALE GENOMIC DNA]</scope>
    <source>
        <strain evidence="2">C5S11</strain>
    </source>
</reference>
<keyword evidence="2" id="KW-1185">Reference proteome</keyword>
<proteinExistence type="predicted"/>
<organism evidence="1 2">
    <name type="scientific">Clostridium gelidum</name>
    <dbReference type="NCBI Taxonomy" id="704125"/>
    <lineage>
        <taxon>Bacteria</taxon>
        <taxon>Bacillati</taxon>
        <taxon>Bacillota</taxon>
        <taxon>Clostridia</taxon>
        <taxon>Eubacteriales</taxon>
        <taxon>Clostridiaceae</taxon>
        <taxon>Clostridium</taxon>
    </lineage>
</organism>
<evidence type="ECO:0000313" key="2">
    <source>
        <dbReference type="Proteomes" id="UP000824633"/>
    </source>
</evidence>
<dbReference type="Proteomes" id="UP000824633">
    <property type="component" value="Chromosome"/>
</dbReference>
<protein>
    <submittedName>
        <fullName evidence="1">Uncharacterized protein</fullName>
    </submittedName>
</protein>
<dbReference type="InterPro" id="IPR012341">
    <property type="entry name" value="6hp_glycosidase-like_sf"/>
</dbReference>